<dbReference type="PANTHER" id="PTHR30537:SF5">
    <property type="entry name" value="HTH-TYPE TRANSCRIPTIONAL ACTIVATOR TTDR-RELATED"/>
    <property type="match status" value="1"/>
</dbReference>
<sequence>MKSDDARFAGVLEFVETLRTGSFTAAGAKLGLTGSAVGKSVTRLEQRLGTKMLHRTTRSLTPTQEGQHLFEGWVAILDEIAALEQGVVAGSGSVSGRMNIHLPAAFGRRHVMPLLSRLAKQYPQLELSVSFTERRINLIDEGVDLVVRIGTLEDDADLVARRLGQQRLVICASPEYLERYGTPQSPAELTQHDCIIGSRRNNQPAWLLKDARGQLFSQVIRARYDYSDGDAMVLGTLDGLGLSQLPTWLVQDHIQRGELITVLDNHAGAEMPIHAVWPRSRYLQPRQRVVIDSLIEASRQPGSIYQL</sequence>
<evidence type="ECO:0000313" key="7">
    <source>
        <dbReference type="Proteomes" id="UP000294546"/>
    </source>
</evidence>
<evidence type="ECO:0000256" key="2">
    <source>
        <dbReference type="ARBA" id="ARBA00023015"/>
    </source>
</evidence>
<keyword evidence="7" id="KW-1185">Reference proteome</keyword>
<dbReference type="InterPro" id="IPR000847">
    <property type="entry name" value="LysR_HTH_N"/>
</dbReference>
<evidence type="ECO:0000313" key="6">
    <source>
        <dbReference type="EMBL" id="TCK08678.1"/>
    </source>
</evidence>
<dbReference type="InterPro" id="IPR058163">
    <property type="entry name" value="LysR-type_TF_proteobact-type"/>
</dbReference>
<comment type="caution">
    <text evidence="6">The sequence shown here is derived from an EMBL/GenBank/DDBJ whole genome shotgun (WGS) entry which is preliminary data.</text>
</comment>
<evidence type="ECO:0000256" key="3">
    <source>
        <dbReference type="ARBA" id="ARBA00023125"/>
    </source>
</evidence>
<accession>A0A4R1GKP9</accession>
<dbReference type="PANTHER" id="PTHR30537">
    <property type="entry name" value="HTH-TYPE TRANSCRIPTIONAL REGULATOR"/>
    <property type="match status" value="1"/>
</dbReference>
<reference evidence="6 7" key="1">
    <citation type="submission" date="2019-03" db="EMBL/GenBank/DDBJ databases">
        <title>Genomic Encyclopedia of Archaeal and Bacterial Type Strains, Phase II (KMG-II): from individual species to whole genera.</title>
        <authorList>
            <person name="Goeker M."/>
        </authorList>
    </citation>
    <scope>NUCLEOTIDE SEQUENCE [LARGE SCALE GENOMIC DNA]</scope>
    <source>
        <strain evidence="6 7">DSM 27697</strain>
    </source>
</reference>
<keyword evidence="2" id="KW-0805">Transcription regulation</keyword>
<dbReference type="SUPFAM" id="SSF53850">
    <property type="entry name" value="Periplasmic binding protein-like II"/>
    <property type="match status" value="1"/>
</dbReference>
<protein>
    <submittedName>
        <fullName evidence="6">LysR family transcriptional regulator</fullName>
    </submittedName>
</protein>
<comment type="similarity">
    <text evidence="1">Belongs to the LysR transcriptional regulatory family.</text>
</comment>
<dbReference type="CDD" id="cd08475">
    <property type="entry name" value="PBP2_CrgA_like_6"/>
    <property type="match status" value="1"/>
</dbReference>
<dbReference type="Pfam" id="PF00126">
    <property type="entry name" value="HTH_1"/>
    <property type="match status" value="1"/>
</dbReference>
<dbReference type="EMBL" id="SMFU01000007">
    <property type="protein sequence ID" value="TCK08678.1"/>
    <property type="molecule type" value="Genomic_DNA"/>
</dbReference>
<organism evidence="6 7">
    <name type="scientific">Marinobacterium mangrovicola</name>
    <dbReference type="NCBI Taxonomy" id="1476959"/>
    <lineage>
        <taxon>Bacteria</taxon>
        <taxon>Pseudomonadati</taxon>
        <taxon>Pseudomonadota</taxon>
        <taxon>Gammaproteobacteria</taxon>
        <taxon>Oceanospirillales</taxon>
        <taxon>Oceanospirillaceae</taxon>
        <taxon>Marinobacterium</taxon>
    </lineage>
</organism>
<dbReference type="GO" id="GO:0003700">
    <property type="term" value="F:DNA-binding transcription factor activity"/>
    <property type="evidence" value="ECO:0007669"/>
    <property type="project" value="InterPro"/>
</dbReference>
<gene>
    <name evidence="6" type="ORF">CLV83_0770</name>
</gene>
<keyword evidence="3" id="KW-0238">DNA-binding</keyword>
<dbReference type="Pfam" id="PF03466">
    <property type="entry name" value="LysR_substrate"/>
    <property type="match status" value="1"/>
</dbReference>
<dbReference type="InterPro" id="IPR005119">
    <property type="entry name" value="LysR_subst-bd"/>
</dbReference>
<proteinExistence type="inferred from homology"/>
<feature type="domain" description="HTH lysR-type" evidence="5">
    <location>
        <begin position="14"/>
        <end position="63"/>
    </location>
</feature>
<dbReference type="InterPro" id="IPR036388">
    <property type="entry name" value="WH-like_DNA-bd_sf"/>
</dbReference>
<dbReference type="PROSITE" id="PS50931">
    <property type="entry name" value="HTH_LYSR"/>
    <property type="match status" value="1"/>
</dbReference>
<evidence type="ECO:0000259" key="5">
    <source>
        <dbReference type="PROSITE" id="PS50931"/>
    </source>
</evidence>
<dbReference type="AlphaFoldDB" id="A0A4R1GKP9"/>
<dbReference type="Gene3D" id="1.10.10.10">
    <property type="entry name" value="Winged helix-like DNA-binding domain superfamily/Winged helix DNA-binding domain"/>
    <property type="match status" value="1"/>
</dbReference>
<dbReference type="GO" id="GO:0003677">
    <property type="term" value="F:DNA binding"/>
    <property type="evidence" value="ECO:0007669"/>
    <property type="project" value="UniProtKB-KW"/>
</dbReference>
<dbReference type="Proteomes" id="UP000294546">
    <property type="component" value="Unassembled WGS sequence"/>
</dbReference>
<dbReference type="RefSeq" id="WP_132287726.1">
    <property type="nucleotide sequence ID" value="NZ_SMFU01000007.1"/>
</dbReference>
<evidence type="ECO:0000256" key="1">
    <source>
        <dbReference type="ARBA" id="ARBA00009437"/>
    </source>
</evidence>
<dbReference type="InterPro" id="IPR036390">
    <property type="entry name" value="WH_DNA-bd_sf"/>
</dbReference>
<dbReference type="SUPFAM" id="SSF46785">
    <property type="entry name" value="Winged helix' DNA-binding domain"/>
    <property type="match status" value="1"/>
</dbReference>
<name>A0A4R1GKP9_9GAMM</name>
<dbReference type="OrthoDB" id="9815676at2"/>
<evidence type="ECO:0000256" key="4">
    <source>
        <dbReference type="ARBA" id="ARBA00023163"/>
    </source>
</evidence>
<keyword evidence="4" id="KW-0804">Transcription</keyword>
<dbReference type="Gene3D" id="3.40.190.290">
    <property type="match status" value="1"/>
</dbReference>